<evidence type="ECO:0000313" key="4">
    <source>
        <dbReference type="Proteomes" id="UP000469558"/>
    </source>
</evidence>
<dbReference type="AlphaFoldDB" id="A0A8T9BWW1"/>
<evidence type="ECO:0000256" key="2">
    <source>
        <dbReference type="SAM" id="Phobius"/>
    </source>
</evidence>
<name>A0A8T9BWW1_9HELO</name>
<feature type="compositionally biased region" description="Polar residues" evidence="1">
    <location>
        <begin position="355"/>
        <end position="367"/>
    </location>
</feature>
<organism evidence="3 4">
    <name type="scientific">Lachnellula suecica</name>
    <dbReference type="NCBI Taxonomy" id="602035"/>
    <lineage>
        <taxon>Eukaryota</taxon>
        <taxon>Fungi</taxon>
        <taxon>Dikarya</taxon>
        <taxon>Ascomycota</taxon>
        <taxon>Pezizomycotina</taxon>
        <taxon>Leotiomycetes</taxon>
        <taxon>Helotiales</taxon>
        <taxon>Lachnaceae</taxon>
        <taxon>Lachnellula</taxon>
    </lineage>
</organism>
<feature type="transmembrane region" description="Helical" evidence="2">
    <location>
        <begin position="63"/>
        <end position="85"/>
    </location>
</feature>
<evidence type="ECO:0000256" key="1">
    <source>
        <dbReference type="SAM" id="MobiDB-lite"/>
    </source>
</evidence>
<evidence type="ECO:0000313" key="3">
    <source>
        <dbReference type="EMBL" id="TVY68669.1"/>
    </source>
</evidence>
<dbReference type="Proteomes" id="UP000469558">
    <property type="component" value="Unassembled WGS sequence"/>
</dbReference>
<feature type="transmembrane region" description="Helical" evidence="2">
    <location>
        <begin position="106"/>
        <end position="128"/>
    </location>
</feature>
<feature type="transmembrane region" description="Helical" evidence="2">
    <location>
        <begin position="223"/>
        <end position="246"/>
    </location>
</feature>
<dbReference type="EMBL" id="QGMK01001481">
    <property type="protein sequence ID" value="TVY68669.1"/>
    <property type="molecule type" value="Genomic_DNA"/>
</dbReference>
<keyword evidence="2" id="KW-0812">Transmembrane</keyword>
<feature type="region of interest" description="Disordered" evidence="1">
    <location>
        <begin position="355"/>
        <end position="377"/>
    </location>
</feature>
<feature type="region of interest" description="Disordered" evidence="1">
    <location>
        <begin position="390"/>
        <end position="410"/>
    </location>
</feature>
<comment type="caution">
    <text evidence="3">The sequence shown here is derived from an EMBL/GenBank/DDBJ whole genome shotgun (WGS) entry which is preliminary data.</text>
</comment>
<keyword evidence="2" id="KW-0472">Membrane</keyword>
<reference evidence="3 4" key="1">
    <citation type="submission" date="2018-05" db="EMBL/GenBank/DDBJ databases">
        <title>Genome sequencing and assembly of the regulated plant pathogen Lachnellula willkommii and related sister species for the development of diagnostic species identification markers.</title>
        <authorList>
            <person name="Giroux E."/>
            <person name="Bilodeau G."/>
        </authorList>
    </citation>
    <scope>NUCLEOTIDE SEQUENCE [LARGE SCALE GENOMIC DNA]</scope>
    <source>
        <strain evidence="3 4">CBS 268.59</strain>
    </source>
</reference>
<keyword evidence="2" id="KW-1133">Transmembrane helix</keyword>
<feature type="transmembrane region" description="Helical" evidence="2">
    <location>
        <begin position="267"/>
        <end position="285"/>
    </location>
</feature>
<feature type="non-terminal residue" evidence="3">
    <location>
        <position position="1"/>
    </location>
</feature>
<keyword evidence="4" id="KW-1185">Reference proteome</keyword>
<sequence>MKKGTMASSARFVMERAFNKNASRAFNFTLAQTNGTTSNTAATGLLIQKLVFAESKSVRTSTIVLAVFNIIAAFATACSIIYDCYSASKKCNPKFKASKFCVRTIHPAETFPLILAIGIVIQGIVFAAVQGQGFTGLFTKGCAVTAQIMWPALFIVPYIQVVFGIECAYRSLGSEPFRARGKNSVAIYGVIIVVMLIGTWIPSNLMKEPDTCFASLFWFLTRYGRLGVVLLSIAATLMLISAITIFTRLSTVNLVNEHQRIAASRMVYYLVLGIISLAFVIPWFVTLIMKGGDLKAAMIATVVVNLSGLISGLLQLFLRSNTATTSFGPSGSRDRKKHEIRIWGPNELVFNNQMLSPINGPRSSPRQVESRSDSRASLVGFEKEVGRPISLDSLDPPNRYDDSLPKSTIEPKTLLTNPEFMFRPTSPAARGHASKPSYSLFPTEQDGSDKLSILSPRKQEPTSIYDISGLAPPPAVFAKGHRRDSSVASSATVQIGLRISHAPPIMSQEPLSPLPLPSTTYNANSS</sequence>
<proteinExistence type="predicted"/>
<accession>A0A8T9BWW1</accession>
<protein>
    <submittedName>
        <fullName evidence="3">Uncharacterized protein</fullName>
    </submittedName>
</protein>
<feature type="region of interest" description="Disordered" evidence="1">
    <location>
        <begin position="426"/>
        <end position="451"/>
    </location>
</feature>
<feature type="transmembrane region" description="Helical" evidence="2">
    <location>
        <begin position="148"/>
        <end position="165"/>
    </location>
</feature>
<feature type="transmembrane region" description="Helical" evidence="2">
    <location>
        <begin position="185"/>
        <end position="203"/>
    </location>
</feature>
<feature type="transmembrane region" description="Helical" evidence="2">
    <location>
        <begin position="297"/>
        <end position="318"/>
    </location>
</feature>
<dbReference type="OrthoDB" id="5368516at2759"/>
<feature type="region of interest" description="Disordered" evidence="1">
    <location>
        <begin position="502"/>
        <end position="526"/>
    </location>
</feature>
<gene>
    <name evidence="3" type="ORF">LSUE1_G008035</name>
</gene>